<dbReference type="InterPro" id="IPR001492">
    <property type="entry name" value="Flagellin"/>
</dbReference>
<dbReference type="PANTHER" id="PTHR42792">
    <property type="entry name" value="FLAGELLIN"/>
    <property type="match status" value="1"/>
</dbReference>
<keyword evidence="2" id="KW-1185">Reference proteome</keyword>
<keyword evidence="1" id="KW-0969">Cilium</keyword>
<dbReference type="OrthoDB" id="9758307at2"/>
<dbReference type="GO" id="GO:0009288">
    <property type="term" value="C:bacterial-type flagellum"/>
    <property type="evidence" value="ECO:0007669"/>
    <property type="project" value="InterPro"/>
</dbReference>
<organism evidence="1 2">
    <name type="scientific">Pararhodospirillum oryzae</name>
    <dbReference type="NCBI Taxonomy" id="478448"/>
    <lineage>
        <taxon>Bacteria</taxon>
        <taxon>Pseudomonadati</taxon>
        <taxon>Pseudomonadota</taxon>
        <taxon>Alphaproteobacteria</taxon>
        <taxon>Rhodospirillales</taxon>
        <taxon>Rhodospirillaceae</taxon>
        <taxon>Pararhodospirillum</taxon>
    </lineage>
</organism>
<name>A0A512H5U3_9PROT</name>
<keyword evidence="1" id="KW-0282">Flagellum</keyword>
<reference evidence="1 2" key="1">
    <citation type="submission" date="2019-07" db="EMBL/GenBank/DDBJ databases">
        <title>Whole genome shotgun sequence of Rhodospirillum oryzae NBRC 107573.</title>
        <authorList>
            <person name="Hosoyama A."/>
            <person name="Uohara A."/>
            <person name="Ohji S."/>
            <person name="Ichikawa N."/>
        </authorList>
    </citation>
    <scope>NUCLEOTIDE SEQUENCE [LARGE SCALE GENOMIC DNA]</scope>
    <source>
        <strain evidence="1 2">NBRC 107573</strain>
    </source>
</reference>
<dbReference type="RefSeq" id="WP_147162894.1">
    <property type="nucleotide sequence ID" value="NZ_BJZO01000019.1"/>
</dbReference>
<keyword evidence="1" id="KW-0966">Cell projection</keyword>
<proteinExistence type="predicted"/>
<dbReference type="GO" id="GO:0005198">
    <property type="term" value="F:structural molecule activity"/>
    <property type="evidence" value="ECO:0007669"/>
    <property type="project" value="InterPro"/>
</dbReference>
<dbReference type="SUPFAM" id="SSF64518">
    <property type="entry name" value="Phase 1 flagellin"/>
    <property type="match status" value="1"/>
</dbReference>
<gene>
    <name evidence="1" type="primary">flgL</name>
    <name evidence="1" type="ORF">ROR02_09760</name>
</gene>
<dbReference type="NCBIfam" id="NF006489">
    <property type="entry name" value="PRK08913.1"/>
    <property type="match status" value="1"/>
</dbReference>
<comment type="caution">
    <text evidence="1">The sequence shown here is derived from an EMBL/GenBank/DDBJ whole genome shotgun (WGS) entry which is preliminary data.</text>
</comment>
<protein>
    <submittedName>
        <fullName evidence="1">Flagellar hook-associated protein FlgL</fullName>
    </submittedName>
</protein>
<dbReference type="PANTHER" id="PTHR42792:SF1">
    <property type="entry name" value="FLAGELLAR HOOK-ASSOCIATED PROTEIN 3"/>
    <property type="match status" value="1"/>
</dbReference>
<dbReference type="EMBL" id="BJZO01000019">
    <property type="protein sequence ID" value="GEO80845.1"/>
    <property type="molecule type" value="Genomic_DNA"/>
</dbReference>
<dbReference type="Gene3D" id="1.20.1330.10">
    <property type="entry name" value="f41 fragment of flagellin, N-terminal domain"/>
    <property type="match status" value="1"/>
</dbReference>
<dbReference type="Proteomes" id="UP000321567">
    <property type="component" value="Unassembled WGS sequence"/>
</dbReference>
<sequence>MRVATHTMNTMLRTQALTVQGSYTNALIQQGTGLKSATLSGLDGAAGTVISLQGDLKASANLATRASAARSQVEVAYGAVANIADVVEKARVAITAAISGSVTDTSTLAASAQGWLEDVASQLNTDMGGLPVFGGTSAGGNPVDLEAAGYTPVSTPSTADTGYYQGSGAARVLMVDGSDGLTYGVQADDEGFEKTLRALAELASMTTSPPDTETLQAAYDLLGEGLTRLGKVQENLSDQAQTLDGLIDSQTEFQLYAESALESVRSVDVAEATSRAAQLEVVLQASFSALSSLSRLSLAEYLR</sequence>
<dbReference type="AlphaFoldDB" id="A0A512H5U3"/>
<accession>A0A512H5U3</accession>
<evidence type="ECO:0000313" key="1">
    <source>
        <dbReference type="EMBL" id="GEO80845.1"/>
    </source>
</evidence>
<evidence type="ECO:0000313" key="2">
    <source>
        <dbReference type="Proteomes" id="UP000321567"/>
    </source>
</evidence>